<dbReference type="AlphaFoldDB" id="A0A9W4UKD1"/>
<feature type="domain" description="Tautomerase cis-CaaD-like" evidence="1">
    <location>
        <begin position="1"/>
        <end position="156"/>
    </location>
</feature>
<dbReference type="Pfam" id="PF14832">
    <property type="entry name" value="Tautomerase_3"/>
    <property type="match status" value="1"/>
</dbReference>
<dbReference type="InterPro" id="IPR014347">
    <property type="entry name" value="Tautomerase/MIF_sf"/>
</dbReference>
<dbReference type="EMBL" id="CAOQHR010000008">
    <property type="protein sequence ID" value="CAI6338243.1"/>
    <property type="molecule type" value="Genomic_DNA"/>
</dbReference>
<dbReference type="InterPro" id="IPR028116">
    <property type="entry name" value="Cis-CaaD-like"/>
</dbReference>
<name>A0A9W4UKD1_9PLEO</name>
<dbReference type="Proteomes" id="UP001152607">
    <property type="component" value="Unassembled WGS sequence"/>
</dbReference>
<evidence type="ECO:0000313" key="3">
    <source>
        <dbReference type="Proteomes" id="UP001152607"/>
    </source>
</evidence>
<comment type="caution">
    <text evidence="2">The sequence shown here is derived from an EMBL/GenBank/DDBJ whole genome shotgun (WGS) entry which is preliminary data.</text>
</comment>
<gene>
    <name evidence="2" type="ORF">PDIGIT_LOCUS11370</name>
</gene>
<dbReference type="OrthoDB" id="2129288at2759"/>
<dbReference type="Gene3D" id="3.30.429.10">
    <property type="entry name" value="Macrophage Migration Inhibitory Factor"/>
    <property type="match status" value="1"/>
</dbReference>
<protein>
    <recommendedName>
        <fullName evidence="1">Tautomerase cis-CaaD-like domain-containing protein</fullName>
    </recommendedName>
</protein>
<keyword evidence="3" id="KW-1185">Reference proteome</keyword>
<reference evidence="2" key="1">
    <citation type="submission" date="2023-01" db="EMBL/GenBank/DDBJ databases">
        <authorList>
            <person name="Van Ghelder C."/>
            <person name="Rancurel C."/>
        </authorList>
    </citation>
    <scope>NUCLEOTIDE SEQUENCE</scope>
    <source>
        <strain evidence="2">CNCM I-4278</strain>
    </source>
</reference>
<sequence length="160" mass="17878">MPLWAIYHSPSTFTTSAEKSALVAAITDIYTNPAGPALPKFYVVVQFFALESSNFYVGGIPRPSPQNPSSNEPGGDPSIPFVRITIQNIARKIGNDTVRDRFLTRVDDALKPHIEDKGYDWEYSVLETSRDLWKVQGLVPPMPGTEEEGIWRKENKAVKL</sequence>
<evidence type="ECO:0000313" key="2">
    <source>
        <dbReference type="EMBL" id="CAI6338243.1"/>
    </source>
</evidence>
<accession>A0A9W4UKD1</accession>
<organism evidence="2 3">
    <name type="scientific">Periconia digitata</name>
    <dbReference type="NCBI Taxonomy" id="1303443"/>
    <lineage>
        <taxon>Eukaryota</taxon>
        <taxon>Fungi</taxon>
        <taxon>Dikarya</taxon>
        <taxon>Ascomycota</taxon>
        <taxon>Pezizomycotina</taxon>
        <taxon>Dothideomycetes</taxon>
        <taxon>Pleosporomycetidae</taxon>
        <taxon>Pleosporales</taxon>
        <taxon>Massarineae</taxon>
        <taxon>Periconiaceae</taxon>
        <taxon>Periconia</taxon>
    </lineage>
</organism>
<proteinExistence type="predicted"/>
<evidence type="ECO:0000259" key="1">
    <source>
        <dbReference type="Pfam" id="PF14832"/>
    </source>
</evidence>